<evidence type="ECO:0000313" key="4">
    <source>
        <dbReference type="Proteomes" id="UP000298264"/>
    </source>
</evidence>
<evidence type="ECO:0000256" key="1">
    <source>
        <dbReference type="SAM" id="MobiDB-lite"/>
    </source>
</evidence>
<proteinExistence type="predicted"/>
<dbReference type="InterPro" id="IPR003251">
    <property type="entry name" value="Rr_diiron-bd_dom"/>
</dbReference>
<dbReference type="CDD" id="cd01045">
    <property type="entry name" value="Ferritin_like_AB"/>
    <property type="match status" value="1"/>
</dbReference>
<dbReference type="SUPFAM" id="SSF47240">
    <property type="entry name" value="Ferritin-like"/>
    <property type="match status" value="1"/>
</dbReference>
<name>A0A4R9LXL6_9LEPT</name>
<dbReference type="AlphaFoldDB" id="A0A4R9LXL6"/>
<dbReference type="GO" id="GO:0046872">
    <property type="term" value="F:metal ion binding"/>
    <property type="evidence" value="ECO:0007669"/>
    <property type="project" value="InterPro"/>
</dbReference>
<protein>
    <submittedName>
        <fullName evidence="3">Rubrerythrin</fullName>
    </submittedName>
</protein>
<evidence type="ECO:0000313" key="3">
    <source>
        <dbReference type="EMBL" id="TGN14491.1"/>
    </source>
</evidence>
<dbReference type="Proteomes" id="UP000298264">
    <property type="component" value="Unassembled WGS sequence"/>
</dbReference>
<feature type="compositionally biased region" description="Basic residues" evidence="1">
    <location>
        <begin position="210"/>
        <end position="260"/>
    </location>
</feature>
<dbReference type="OrthoDB" id="345889at2"/>
<dbReference type="InterPro" id="IPR009078">
    <property type="entry name" value="Ferritin-like_SF"/>
</dbReference>
<keyword evidence="4" id="KW-1185">Reference proteome</keyword>
<dbReference type="Gene3D" id="1.20.1260.10">
    <property type="match status" value="1"/>
</dbReference>
<dbReference type="RefSeq" id="WP_135762444.1">
    <property type="nucleotide sequence ID" value="NZ_RQHV01000002.1"/>
</dbReference>
<comment type="caution">
    <text evidence="3">The sequence shown here is derived from an EMBL/GenBank/DDBJ whole genome shotgun (WGS) entry which is preliminary data.</text>
</comment>
<dbReference type="Pfam" id="PF02915">
    <property type="entry name" value="Rubrerythrin"/>
    <property type="match status" value="1"/>
</dbReference>
<feature type="compositionally biased region" description="Low complexity" evidence="1">
    <location>
        <begin position="183"/>
        <end position="197"/>
    </location>
</feature>
<dbReference type="EMBL" id="RQHV01000002">
    <property type="protein sequence ID" value="TGN14491.1"/>
    <property type="molecule type" value="Genomic_DNA"/>
</dbReference>
<feature type="domain" description="Rubrerythrin diiron-binding" evidence="2">
    <location>
        <begin position="11"/>
        <end position="144"/>
    </location>
</feature>
<dbReference type="InterPro" id="IPR012347">
    <property type="entry name" value="Ferritin-like"/>
</dbReference>
<gene>
    <name evidence="3" type="ORF">EHS11_00390</name>
</gene>
<organism evidence="3 4">
    <name type="scientific">Leptospira ilyithenensis</name>
    <dbReference type="NCBI Taxonomy" id="2484901"/>
    <lineage>
        <taxon>Bacteria</taxon>
        <taxon>Pseudomonadati</taxon>
        <taxon>Spirochaetota</taxon>
        <taxon>Spirochaetia</taxon>
        <taxon>Leptospirales</taxon>
        <taxon>Leptospiraceae</taxon>
        <taxon>Leptospira</taxon>
    </lineage>
</organism>
<dbReference type="GO" id="GO:0016491">
    <property type="term" value="F:oxidoreductase activity"/>
    <property type="evidence" value="ECO:0007669"/>
    <property type="project" value="InterPro"/>
</dbReference>
<dbReference type="PANTHER" id="PTHR33531">
    <property type="entry name" value="RUBRERYTHRIN SUBFAMILY"/>
    <property type="match status" value="1"/>
</dbReference>
<dbReference type="PANTHER" id="PTHR33531:SF7">
    <property type="entry name" value="HYPOTHETICAL MEMBRANE PROTEIN, CONSERVED"/>
    <property type="match status" value="1"/>
</dbReference>
<accession>A0A4R9LXL6</accession>
<reference evidence="3" key="1">
    <citation type="journal article" date="2019" name="PLoS Negl. Trop. Dis.">
        <title>Revisiting the worldwide diversity of Leptospira species in the environment.</title>
        <authorList>
            <person name="Vincent A.T."/>
            <person name="Schiettekatte O."/>
            <person name="Bourhy P."/>
            <person name="Veyrier F.J."/>
            <person name="Picardeau M."/>
        </authorList>
    </citation>
    <scope>NUCLEOTIDE SEQUENCE [LARGE SCALE GENOMIC DNA]</scope>
    <source>
        <strain evidence="3">201400974</strain>
    </source>
</reference>
<feature type="region of interest" description="Disordered" evidence="1">
    <location>
        <begin position="183"/>
        <end position="260"/>
    </location>
</feature>
<sequence>MKSLKKTTFIEAVAAAIEHEVKCFQFYFNTSESLPEGAVRELFSQLALDGDEHIKFIREVYKNAEGKELPNLKQLSEIEKFHSSTIQKLMDKLDRNKTAEVNHDEKKALELAIREGDDAMNFYSTLRNKFQDPKINLLFQKLANFSETNTSLLEAQARAMEQSTPGEQVFYWEDEALLAEVNKSSAKPKPASVAKSPSPAPKKKAEAPKAKKTAPKPKKTSPKAKAKKSAKQVVKKSAKKPVKKAAPKKSKPAKKKGKKK</sequence>
<evidence type="ECO:0000259" key="2">
    <source>
        <dbReference type="Pfam" id="PF02915"/>
    </source>
</evidence>